<evidence type="ECO:0000313" key="2">
    <source>
        <dbReference type="EMBL" id="TJZ57396.1"/>
    </source>
</evidence>
<dbReference type="EMBL" id="SUMB01000002">
    <property type="protein sequence ID" value="TJZ57396.1"/>
    <property type="molecule type" value="Genomic_DNA"/>
</dbReference>
<dbReference type="AlphaFoldDB" id="A0A4U0NS34"/>
<dbReference type="Proteomes" id="UP000308697">
    <property type="component" value="Unassembled WGS sequence"/>
</dbReference>
<organism evidence="2 3">
    <name type="scientific">Streptomyces piniterrae</name>
    <dbReference type="NCBI Taxonomy" id="2571125"/>
    <lineage>
        <taxon>Bacteria</taxon>
        <taxon>Bacillati</taxon>
        <taxon>Actinomycetota</taxon>
        <taxon>Actinomycetes</taxon>
        <taxon>Kitasatosporales</taxon>
        <taxon>Streptomycetaceae</taxon>
        <taxon>Streptomyces</taxon>
    </lineage>
</organism>
<feature type="chain" id="PRO_5020399426" evidence="1">
    <location>
        <begin position="37"/>
        <end position="137"/>
    </location>
</feature>
<name>A0A4U0NS34_9ACTN</name>
<sequence>MRGIAGNSRTAGAATALALAAATFVIPLAAAQPAAAASECKGRIDFAKSRNYYAIMSSDDGDTREAARYNDATVKEIGHALPACRNAHHRERVRDLLKKSEDYAERALDANRRKDRRQGREYEEVVKARLEEALYRA</sequence>
<keyword evidence="3" id="KW-1185">Reference proteome</keyword>
<protein>
    <submittedName>
        <fullName evidence="2">Uncharacterized protein</fullName>
    </submittedName>
</protein>
<reference evidence="2 3" key="1">
    <citation type="submission" date="2019-04" db="EMBL/GenBank/DDBJ databases">
        <title>Streptomyces piniterrae sp. nov., a heliquinomycin-producing actinomycete isolated from rhizosphere soil of Pinus yunnanensis.</title>
        <authorList>
            <person name="Zhuang X."/>
            <person name="Zhao J."/>
        </authorList>
    </citation>
    <scope>NUCLEOTIDE SEQUENCE [LARGE SCALE GENOMIC DNA]</scope>
    <source>
        <strain evidence="3">jys28</strain>
    </source>
</reference>
<proteinExistence type="predicted"/>
<gene>
    <name evidence="2" type="ORF">FCH28_08220</name>
</gene>
<keyword evidence="1" id="KW-0732">Signal</keyword>
<feature type="signal peptide" evidence="1">
    <location>
        <begin position="1"/>
        <end position="36"/>
    </location>
</feature>
<evidence type="ECO:0000313" key="3">
    <source>
        <dbReference type="Proteomes" id="UP000308697"/>
    </source>
</evidence>
<evidence type="ECO:0000256" key="1">
    <source>
        <dbReference type="SAM" id="SignalP"/>
    </source>
</evidence>
<dbReference type="RefSeq" id="WP_136739014.1">
    <property type="nucleotide sequence ID" value="NZ_SUMB01000002.1"/>
</dbReference>
<comment type="caution">
    <text evidence="2">The sequence shown here is derived from an EMBL/GenBank/DDBJ whole genome shotgun (WGS) entry which is preliminary data.</text>
</comment>
<accession>A0A4U0NS34</accession>